<dbReference type="STRING" id="1714354.BLL40_10815"/>
<evidence type="ECO:0000313" key="11">
    <source>
        <dbReference type="EMBL" id="OKL36379.1"/>
    </source>
</evidence>
<keyword evidence="4" id="KW-0677">Repeat</keyword>
<comment type="similarity">
    <text evidence="1">Belongs to the peptidase C40 family.</text>
</comment>
<organism evidence="11 12">
    <name type="scientific">Domibacillus mangrovi</name>
    <dbReference type="NCBI Taxonomy" id="1714354"/>
    <lineage>
        <taxon>Bacteria</taxon>
        <taxon>Bacillati</taxon>
        <taxon>Bacillota</taxon>
        <taxon>Bacilli</taxon>
        <taxon>Bacillales</taxon>
        <taxon>Bacillaceae</taxon>
        <taxon>Domibacillus</taxon>
    </lineage>
</organism>
<dbReference type="Proteomes" id="UP000186524">
    <property type="component" value="Unassembled WGS sequence"/>
</dbReference>
<dbReference type="RefSeq" id="WP_073711914.1">
    <property type="nucleotide sequence ID" value="NZ_MRWQ01000008.1"/>
</dbReference>
<dbReference type="AlphaFoldDB" id="A0A1Q5P2B0"/>
<dbReference type="EMBL" id="MRWQ01000008">
    <property type="protein sequence ID" value="OKL36379.1"/>
    <property type="molecule type" value="Genomic_DNA"/>
</dbReference>
<dbReference type="SUPFAM" id="SSF54106">
    <property type="entry name" value="LysM domain"/>
    <property type="match status" value="4"/>
</dbReference>
<evidence type="ECO:0000256" key="2">
    <source>
        <dbReference type="ARBA" id="ARBA00022670"/>
    </source>
</evidence>
<dbReference type="SUPFAM" id="SSF54001">
    <property type="entry name" value="Cysteine proteinases"/>
    <property type="match status" value="1"/>
</dbReference>
<dbReference type="CDD" id="cd00118">
    <property type="entry name" value="LysM"/>
    <property type="match status" value="4"/>
</dbReference>
<feature type="domain" description="LysM" evidence="9">
    <location>
        <begin position="26"/>
        <end position="69"/>
    </location>
</feature>
<keyword evidence="2" id="KW-0645">Protease</keyword>
<dbReference type="Pfam" id="PF00877">
    <property type="entry name" value="NLPC_P60"/>
    <property type="match status" value="1"/>
</dbReference>
<dbReference type="SMART" id="SM00257">
    <property type="entry name" value="LysM"/>
    <property type="match status" value="4"/>
</dbReference>
<dbReference type="OrthoDB" id="9813368at2"/>
<feature type="domain" description="LysM" evidence="9">
    <location>
        <begin position="104"/>
        <end position="147"/>
    </location>
</feature>
<evidence type="ECO:0000256" key="1">
    <source>
        <dbReference type="ARBA" id="ARBA00007074"/>
    </source>
</evidence>
<dbReference type="PANTHER" id="PTHR33734">
    <property type="entry name" value="LYSM DOMAIN-CONTAINING GPI-ANCHORED PROTEIN 2"/>
    <property type="match status" value="1"/>
</dbReference>
<dbReference type="PROSITE" id="PS51782">
    <property type="entry name" value="LYSM"/>
    <property type="match status" value="4"/>
</dbReference>
<name>A0A1Q5P2B0_9BACI</name>
<dbReference type="InterPro" id="IPR018392">
    <property type="entry name" value="LysM"/>
</dbReference>
<dbReference type="InterPro" id="IPR000064">
    <property type="entry name" value="NLP_P60_dom"/>
</dbReference>
<keyword evidence="3" id="KW-0732">Signal</keyword>
<feature type="region of interest" description="Disordered" evidence="8">
    <location>
        <begin position="149"/>
        <end position="171"/>
    </location>
</feature>
<dbReference type="Gene3D" id="3.90.1720.10">
    <property type="entry name" value="endopeptidase domain like (from Nostoc punctiforme)"/>
    <property type="match status" value="1"/>
</dbReference>
<feature type="region of interest" description="Disordered" evidence="8">
    <location>
        <begin position="214"/>
        <end position="234"/>
    </location>
</feature>
<evidence type="ECO:0008006" key="13">
    <source>
        <dbReference type="Google" id="ProtNLM"/>
    </source>
</evidence>
<evidence type="ECO:0000256" key="5">
    <source>
        <dbReference type="ARBA" id="ARBA00022801"/>
    </source>
</evidence>
<evidence type="ECO:0000256" key="8">
    <source>
        <dbReference type="SAM" id="MobiDB-lite"/>
    </source>
</evidence>
<dbReference type="InterPro" id="IPR036779">
    <property type="entry name" value="LysM_dom_sf"/>
</dbReference>
<feature type="domain" description="NlpC/P60" evidence="10">
    <location>
        <begin position="300"/>
        <end position="421"/>
    </location>
</feature>
<dbReference type="PANTHER" id="PTHR33734:SF22">
    <property type="entry name" value="MEMBRANE-BOUND LYTIC MUREIN TRANSGLYCOSYLASE D"/>
    <property type="match status" value="1"/>
</dbReference>
<accession>A0A1Q5P2B0</accession>
<comment type="caution">
    <text evidence="11">The sequence shown here is derived from an EMBL/GenBank/DDBJ whole genome shotgun (WGS) entry which is preliminary data.</text>
</comment>
<dbReference type="GO" id="GO:0008932">
    <property type="term" value="F:lytic endotransglycosylase activity"/>
    <property type="evidence" value="ECO:0007669"/>
    <property type="project" value="TreeGrafter"/>
</dbReference>
<feature type="compositionally biased region" description="Low complexity" evidence="8">
    <location>
        <begin position="162"/>
        <end position="171"/>
    </location>
</feature>
<dbReference type="GO" id="GO:0006508">
    <property type="term" value="P:proteolysis"/>
    <property type="evidence" value="ECO:0007669"/>
    <property type="project" value="UniProtKB-KW"/>
</dbReference>
<feature type="domain" description="LysM" evidence="9">
    <location>
        <begin position="170"/>
        <end position="213"/>
    </location>
</feature>
<evidence type="ECO:0000259" key="10">
    <source>
        <dbReference type="PROSITE" id="PS51935"/>
    </source>
</evidence>
<keyword evidence="6" id="KW-0788">Thiol protease</keyword>
<dbReference type="GO" id="GO:0071555">
    <property type="term" value="P:cell wall organization"/>
    <property type="evidence" value="ECO:0007669"/>
    <property type="project" value="UniProtKB-KW"/>
</dbReference>
<sequence length="421" mass="44661">MNKTVVSLTTAAFISTGAAAVADASELYTVKEGDTLFSIANQYKITIVQLMEMNGLSSDRLSINDELIVSEEEQAEEVYAAIETEREVEEQMEESTVVSAAAVSAYTVKSGDSLGIIASRYKTTVASLKQLNGLKSDLIYVGQKLKVSGTAPKPTTTPPSKPSTTTTSTSTYTVKSGDSLGIIASRYKTTVASLKQLNGLKSDVIYAGQKLKVSGKSTPTTSQPSTTVPSTTGGTYIVKSGDSLSMIASRNGMTVSALKQMNSLKSDVIFVGQKLKVAAGSKEETPMNPPNVSNPSSAGSYSSAGLLSIANSMLGVPYVWGGSSPSGFDCSGFIYYAYKQAGKSVPRTNTEGFYSRSYEISSPKAGDLVFFSNTYKKGISHMGIYIGGNQFIHASSSQGITVSSMDNSYFASKFDSFKRFY</sequence>
<dbReference type="GO" id="GO:0008234">
    <property type="term" value="F:cysteine-type peptidase activity"/>
    <property type="evidence" value="ECO:0007669"/>
    <property type="project" value="UniProtKB-KW"/>
</dbReference>
<evidence type="ECO:0000256" key="6">
    <source>
        <dbReference type="ARBA" id="ARBA00022807"/>
    </source>
</evidence>
<keyword evidence="12" id="KW-1185">Reference proteome</keyword>
<protein>
    <recommendedName>
        <fullName evidence="13">Peptidoglycan endopeptidase</fullName>
    </recommendedName>
</protein>
<dbReference type="Pfam" id="PF01476">
    <property type="entry name" value="LysM"/>
    <property type="match status" value="4"/>
</dbReference>
<proteinExistence type="inferred from homology"/>
<dbReference type="Gene3D" id="3.10.350.10">
    <property type="entry name" value="LysM domain"/>
    <property type="match status" value="4"/>
</dbReference>
<feature type="domain" description="LysM" evidence="9">
    <location>
        <begin position="234"/>
        <end position="277"/>
    </location>
</feature>
<evidence type="ECO:0000256" key="3">
    <source>
        <dbReference type="ARBA" id="ARBA00022729"/>
    </source>
</evidence>
<keyword evidence="7" id="KW-0961">Cell wall biogenesis/degradation</keyword>
<dbReference type="InterPro" id="IPR038765">
    <property type="entry name" value="Papain-like_cys_pep_sf"/>
</dbReference>
<reference evidence="11 12" key="1">
    <citation type="submission" date="2016-12" db="EMBL/GenBank/DDBJ databases">
        <title>Domibacillus sp. SAOS 44 whole genome sequencing.</title>
        <authorList>
            <person name="Verma A."/>
            <person name="Krishnamurthi S."/>
        </authorList>
    </citation>
    <scope>NUCLEOTIDE SEQUENCE [LARGE SCALE GENOMIC DNA]</scope>
    <source>
        <strain evidence="11 12">SAOS 44</strain>
    </source>
</reference>
<evidence type="ECO:0000313" key="12">
    <source>
        <dbReference type="Proteomes" id="UP000186524"/>
    </source>
</evidence>
<evidence type="ECO:0000256" key="7">
    <source>
        <dbReference type="ARBA" id="ARBA00023316"/>
    </source>
</evidence>
<dbReference type="PROSITE" id="PS51935">
    <property type="entry name" value="NLPC_P60"/>
    <property type="match status" value="1"/>
</dbReference>
<gene>
    <name evidence="11" type="ORF">BLL40_10815</name>
</gene>
<evidence type="ECO:0000256" key="4">
    <source>
        <dbReference type="ARBA" id="ARBA00022737"/>
    </source>
</evidence>
<keyword evidence="5" id="KW-0378">Hydrolase</keyword>
<evidence type="ECO:0000259" key="9">
    <source>
        <dbReference type="PROSITE" id="PS51782"/>
    </source>
</evidence>